<evidence type="ECO:0000313" key="11">
    <source>
        <dbReference type="Proteomes" id="UP000598217"/>
    </source>
</evidence>
<protein>
    <recommendedName>
        <fullName evidence="2">Delta(24)-sterol reductase</fullName>
        <ecNumber evidence="2">1.3.1.72</ecNumber>
    </recommendedName>
</protein>
<dbReference type="Gene3D" id="3.30.465.10">
    <property type="match status" value="1"/>
</dbReference>
<dbReference type="SUPFAM" id="SSF56176">
    <property type="entry name" value="FAD-binding/transporter-associated domain-like"/>
    <property type="match status" value="1"/>
</dbReference>
<keyword evidence="3" id="KW-0285">Flavoprotein</keyword>
<keyword evidence="11" id="KW-1185">Reference proteome</keyword>
<dbReference type="InterPro" id="IPR016164">
    <property type="entry name" value="FAD-linked_Oxase-like_C"/>
</dbReference>
<evidence type="ECO:0000256" key="8">
    <source>
        <dbReference type="ARBA" id="ARBA00023136"/>
    </source>
</evidence>
<evidence type="ECO:0000313" key="10">
    <source>
        <dbReference type="EMBL" id="MBE1457086.1"/>
    </source>
</evidence>
<dbReference type="EC" id="1.3.1.72" evidence="2"/>
<gene>
    <name evidence="10" type="ORF">H4W79_001300</name>
</gene>
<comment type="subcellular location">
    <subcellularLocation>
        <location evidence="1">Membrane</location>
        <topology evidence="1">Single-pass membrane protein</topology>
    </subcellularLocation>
</comment>
<dbReference type="PROSITE" id="PS51387">
    <property type="entry name" value="FAD_PCMH"/>
    <property type="match status" value="1"/>
</dbReference>
<evidence type="ECO:0000256" key="5">
    <source>
        <dbReference type="ARBA" id="ARBA00022827"/>
    </source>
</evidence>
<dbReference type="SUPFAM" id="SSF55103">
    <property type="entry name" value="FAD-linked oxidases, C-terminal domain"/>
    <property type="match status" value="1"/>
</dbReference>
<evidence type="ECO:0000256" key="6">
    <source>
        <dbReference type="ARBA" id="ARBA00022989"/>
    </source>
</evidence>
<comment type="caution">
    <text evidence="10">The sequence shown here is derived from an EMBL/GenBank/DDBJ whole genome shotgun (WGS) entry which is preliminary data.</text>
</comment>
<dbReference type="EMBL" id="JADBDY010000001">
    <property type="protein sequence ID" value="MBE1457086.1"/>
    <property type="molecule type" value="Genomic_DNA"/>
</dbReference>
<keyword evidence="8" id="KW-0472">Membrane</keyword>
<evidence type="ECO:0000256" key="1">
    <source>
        <dbReference type="ARBA" id="ARBA00004167"/>
    </source>
</evidence>
<dbReference type="PANTHER" id="PTHR10801:SF0">
    <property type="entry name" value="DELTA(24)-STEROL REDUCTASE"/>
    <property type="match status" value="1"/>
</dbReference>
<keyword evidence="7" id="KW-0560">Oxidoreductase</keyword>
<dbReference type="InterPro" id="IPR040165">
    <property type="entry name" value="Diminuto-like"/>
</dbReference>
<evidence type="ECO:0000259" key="9">
    <source>
        <dbReference type="PROSITE" id="PS51387"/>
    </source>
</evidence>
<keyword evidence="5" id="KW-0274">FAD</keyword>
<dbReference type="PANTHER" id="PTHR10801">
    <property type="entry name" value="24-DEHYDROCHOLESTEROL REDUCTASE"/>
    <property type="match status" value="1"/>
</dbReference>
<organism evidence="10 11">
    <name type="scientific">Nocardiopsis terrae</name>
    <dbReference type="NCBI Taxonomy" id="372655"/>
    <lineage>
        <taxon>Bacteria</taxon>
        <taxon>Bacillati</taxon>
        <taxon>Actinomycetota</taxon>
        <taxon>Actinomycetes</taxon>
        <taxon>Streptosporangiales</taxon>
        <taxon>Nocardiopsidaceae</taxon>
        <taxon>Nocardiopsis</taxon>
    </lineage>
</organism>
<feature type="domain" description="FAD-binding PCMH-type" evidence="9">
    <location>
        <begin position="9"/>
        <end position="186"/>
    </location>
</feature>
<evidence type="ECO:0000256" key="3">
    <source>
        <dbReference type="ARBA" id="ARBA00022630"/>
    </source>
</evidence>
<name>A0ABR9HDH8_9ACTN</name>
<evidence type="ECO:0000256" key="4">
    <source>
        <dbReference type="ARBA" id="ARBA00022692"/>
    </source>
</evidence>
<keyword evidence="6" id="KW-1133">Transmembrane helix</keyword>
<dbReference type="RefSeq" id="WP_191273002.1">
    <property type="nucleotide sequence ID" value="NZ_BMXJ01000006.1"/>
</dbReference>
<keyword evidence="4" id="KW-0812">Transmembrane</keyword>
<dbReference type="Pfam" id="PF01565">
    <property type="entry name" value="FAD_binding_4"/>
    <property type="match status" value="1"/>
</dbReference>
<sequence>MTPKQPGTTSGQQVNSGSGLAEHIAAVQRLRREYRELPQGSPVRLAKPTSNLFRFREPSSAPALDVSAFSGVISIDPVERLADVGGMTTYEELVAATLPHGLMPMVVPQLRTITLGGAVTGLGIESSSFRNGLPHESVQEMQILTGSGEVVTATRDNEHRDLFHGFPNSYGTLGYSLRLRIELEPVSPYVHLRHLRFHDAAEAMDALGRICADAAHEGQPVDFVDGVAFGPGELYLSLARFTDCAPWTSDYTGNDVYYRSIPRYAESGATVGPGDYLTTQDYLWRWDTDWFWCSRAFGTQNPLVRPLWPRSLKRSDVYRRLVAWDRRTDFSRLLNHYRGRPPQEPLIQDVEVGIERGAEFLDFYHAEVGMTPVWMCPLRLREPRRPGLAEDEHVWPLYPLENDRLYVNFGFWGMVDMKPGQRRAHHNRRVEEEVARLGGHKSLYSDAFYTEDQFWDLYNGTAYDHLKEAYDPDGRLLDLYAKCVRNR</sequence>
<proteinExistence type="predicted"/>
<dbReference type="Proteomes" id="UP000598217">
    <property type="component" value="Unassembled WGS sequence"/>
</dbReference>
<evidence type="ECO:0000256" key="2">
    <source>
        <dbReference type="ARBA" id="ARBA00012405"/>
    </source>
</evidence>
<dbReference type="InterPro" id="IPR036318">
    <property type="entry name" value="FAD-bd_PCMH-like_sf"/>
</dbReference>
<accession>A0ABR9HDH8</accession>
<reference evidence="10 11" key="1">
    <citation type="submission" date="2020-10" db="EMBL/GenBank/DDBJ databases">
        <title>Sequencing the genomes of 1000 actinobacteria strains.</title>
        <authorList>
            <person name="Klenk H.-P."/>
        </authorList>
    </citation>
    <scope>NUCLEOTIDE SEQUENCE [LARGE SCALE GENOMIC DNA]</scope>
    <source>
        <strain evidence="10 11">DSM 45157</strain>
    </source>
</reference>
<evidence type="ECO:0000256" key="7">
    <source>
        <dbReference type="ARBA" id="ARBA00023002"/>
    </source>
</evidence>
<dbReference type="InterPro" id="IPR006094">
    <property type="entry name" value="Oxid_FAD_bind_N"/>
</dbReference>
<dbReference type="InterPro" id="IPR016169">
    <property type="entry name" value="FAD-bd_PCMH_sub2"/>
</dbReference>
<dbReference type="InterPro" id="IPR016166">
    <property type="entry name" value="FAD-bd_PCMH"/>
</dbReference>